<dbReference type="AlphaFoldDB" id="A0A506TZU7"/>
<dbReference type="PANTHER" id="PTHR30461:SF2">
    <property type="entry name" value="SERINE RECOMBINASE PINE-RELATED"/>
    <property type="match status" value="1"/>
</dbReference>
<accession>A0A506TZU7</accession>
<sequence>MQDPHTQFVAYYRVSTQRQGDSGLGLGAQQDAVRRFCGGHPILAHFTEIESGRNDNRPELEAALAHARTNHATLVIAKLDRLARSVSFVTKLLDGDVRFTCADMPEANRMMLQISAVFAEHEALMISHRTKAAIAAKRARGEPWGTNSQRQRQANGFALQLAPLIAQIRASGAQTASAIARELNRRGHGTPKGGQWHAGQVLRLLSRISHNSVDP</sequence>
<protein>
    <submittedName>
        <fullName evidence="4">Recombinase family protein</fullName>
    </submittedName>
</protein>
<dbReference type="OrthoDB" id="2290206at2"/>
<dbReference type="EMBL" id="VHLH01000047">
    <property type="protein sequence ID" value="TPW25849.1"/>
    <property type="molecule type" value="Genomic_DNA"/>
</dbReference>
<gene>
    <name evidence="4" type="ORF">FJU11_17475</name>
</gene>
<keyword evidence="1" id="KW-0238">DNA-binding</keyword>
<dbReference type="RefSeq" id="WP_141168363.1">
    <property type="nucleotide sequence ID" value="NZ_VHLH01000047.1"/>
</dbReference>
<dbReference type="Pfam" id="PF00239">
    <property type="entry name" value="Resolvase"/>
    <property type="match status" value="1"/>
</dbReference>
<dbReference type="PANTHER" id="PTHR30461">
    <property type="entry name" value="DNA-INVERTASE FROM LAMBDOID PROPHAGE"/>
    <property type="match status" value="1"/>
</dbReference>
<dbReference type="GO" id="GO:0000150">
    <property type="term" value="F:DNA strand exchange activity"/>
    <property type="evidence" value="ECO:0007669"/>
    <property type="project" value="InterPro"/>
</dbReference>
<reference evidence="4 5" key="1">
    <citation type="submission" date="2019-06" db="EMBL/GenBank/DDBJ databases">
        <authorList>
            <person name="Li M."/>
        </authorList>
    </citation>
    <scope>NUCLEOTIDE SEQUENCE [LARGE SCALE GENOMIC DNA]</scope>
    <source>
        <strain evidence="4 5">BGMRC6574</strain>
    </source>
</reference>
<feature type="domain" description="Resolvase/invertase-type recombinase catalytic" evidence="3">
    <location>
        <begin position="7"/>
        <end position="141"/>
    </location>
</feature>
<comment type="caution">
    <text evidence="4">The sequence shown here is derived from an EMBL/GenBank/DDBJ whole genome shotgun (WGS) entry which is preliminary data.</text>
</comment>
<evidence type="ECO:0000259" key="3">
    <source>
        <dbReference type="PROSITE" id="PS51736"/>
    </source>
</evidence>
<evidence type="ECO:0000256" key="2">
    <source>
        <dbReference type="ARBA" id="ARBA00023172"/>
    </source>
</evidence>
<keyword evidence="2" id="KW-0233">DNA recombination</keyword>
<dbReference type="CDD" id="cd03768">
    <property type="entry name" value="SR_ResInv"/>
    <property type="match status" value="1"/>
</dbReference>
<dbReference type="GO" id="GO:0003677">
    <property type="term" value="F:DNA binding"/>
    <property type="evidence" value="ECO:0007669"/>
    <property type="project" value="UniProtKB-KW"/>
</dbReference>
<keyword evidence="5" id="KW-1185">Reference proteome</keyword>
<dbReference type="PROSITE" id="PS51736">
    <property type="entry name" value="RECOMBINASES_3"/>
    <property type="match status" value="1"/>
</dbReference>
<evidence type="ECO:0000256" key="1">
    <source>
        <dbReference type="ARBA" id="ARBA00023125"/>
    </source>
</evidence>
<organism evidence="4 5">
    <name type="scientific">Pararhizobium mangrovi</name>
    <dbReference type="NCBI Taxonomy" id="2590452"/>
    <lineage>
        <taxon>Bacteria</taxon>
        <taxon>Pseudomonadati</taxon>
        <taxon>Pseudomonadota</taxon>
        <taxon>Alphaproteobacteria</taxon>
        <taxon>Hyphomicrobiales</taxon>
        <taxon>Rhizobiaceae</taxon>
        <taxon>Rhizobium/Agrobacterium group</taxon>
        <taxon>Pararhizobium</taxon>
    </lineage>
</organism>
<name>A0A506TZU7_9HYPH</name>
<dbReference type="InterPro" id="IPR036162">
    <property type="entry name" value="Resolvase-like_N_sf"/>
</dbReference>
<dbReference type="SUPFAM" id="SSF53041">
    <property type="entry name" value="Resolvase-like"/>
    <property type="match status" value="1"/>
</dbReference>
<dbReference type="Proteomes" id="UP000320314">
    <property type="component" value="Unassembled WGS sequence"/>
</dbReference>
<dbReference type="InterPro" id="IPR050639">
    <property type="entry name" value="SSR_resolvase"/>
</dbReference>
<dbReference type="InterPro" id="IPR006119">
    <property type="entry name" value="Resolv_N"/>
</dbReference>
<dbReference type="Gene3D" id="3.40.50.1390">
    <property type="entry name" value="Resolvase, N-terminal catalytic domain"/>
    <property type="match status" value="1"/>
</dbReference>
<dbReference type="SMART" id="SM00857">
    <property type="entry name" value="Resolvase"/>
    <property type="match status" value="1"/>
</dbReference>
<evidence type="ECO:0000313" key="5">
    <source>
        <dbReference type="Proteomes" id="UP000320314"/>
    </source>
</evidence>
<evidence type="ECO:0000313" key="4">
    <source>
        <dbReference type="EMBL" id="TPW25849.1"/>
    </source>
</evidence>
<proteinExistence type="predicted"/>